<feature type="compositionally biased region" description="Pro residues" evidence="1">
    <location>
        <begin position="108"/>
        <end position="121"/>
    </location>
</feature>
<comment type="caution">
    <text evidence="2">The sequence shown here is derived from an EMBL/GenBank/DDBJ whole genome shotgun (WGS) entry which is preliminary data.</text>
</comment>
<dbReference type="OrthoDB" id="3689833at2"/>
<reference evidence="2 3" key="1">
    <citation type="submission" date="2019-09" db="EMBL/GenBank/DDBJ databases">
        <title>Draft genome sequence of the thermophilic Saccharopolyspora hirsuta VKM Ac-666T.</title>
        <authorList>
            <person name="Lobastova T.G."/>
            <person name="Fokina V."/>
            <person name="Bragin E.Y."/>
            <person name="Shtratnikova V.Y."/>
            <person name="Starodumova I.P."/>
            <person name="Tarlachkov S.V."/>
            <person name="Donova M.V."/>
        </authorList>
    </citation>
    <scope>NUCLEOTIDE SEQUENCE [LARGE SCALE GENOMIC DNA]</scope>
    <source>
        <strain evidence="2 3">VKM Ac-666</strain>
    </source>
</reference>
<evidence type="ECO:0000256" key="1">
    <source>
        <dbReference type="SAM" id="MobiDB-lite"/>
    </source>
</evidence>
<evidence type="ECO:0000313" key="2">
    <source>
        <dbReference type="EMBL" id="KAA5829244.1"/>
    </source>
</evidence>
<feature type="compositionally biased region" description="Low complexity" evidence="1">
    <location>
        <begin position="122"/>
        <end position="135"/>
    </location>
</feature>
<dbReference type="Proteomes" id="UP000323946">
    <property type="component" value="Unassembled WGS sequence"/>
</dbReference>
<accession>A0A5M7BPP2</accession>
<dbReference type="RefSeq" id="WP_150069528.1">
    <property type="nucleotide sequence ID" value="NZ_JBEPDJ010000012.1"/>
</dbReference>
<name>A0A5M7BPP2_SACHI</name>
<keyword evidence="3" id="KW-1185">Reference proteome</keyword>
<feature type="region of interest" description="Disordered" evidence="1">
    <location>
        <begin position="54"/>
        <end position="235"/>
    </location>
</feature>
<dbReference type="EMBL" id="VWPH01000013">
    <property type="protein sequence ID" value="KAA5829244.1"/>
    <property type="molecule type" value="Genomic_DNA"/>
</dbReference>
<sequence>MTGSCAQRAPRSRLALLVARVSLFSAFCFGGWLGGSAVAEAVELPDVEPPEIEVAAAEPDIARPLLDDLRPELDEVQRSEPQLPDAVEIDPPAPVDEQEPPAATDEPAPAPVAAPTVPPPAQQRAAAPPRVEQAAPLPPEPVSVPRDHPRSAAEPRAPNTTESADETPRDGGDHDTDVPQQPASGSGSGVNDLRGALVVLPTGPSLTDPSAVGSTRAENRPVTGLSSAEPSASPD</sequence>
<feature type="compositionally biased region" description="Polar residues" evidence="1">
    <location>
        <begin position="224"/>
        <end position="235"/>
    </location>
</feature>
<gene>
    <name evidence="2" type="ORF">F1721_26660</name>
</gene>
<evidence type="ECO:0000313" key="3">
    <source>
        <dbReference type="Proteomes" id="UP000323946"/>
    </source>
</evidence>
<dbReference type="AlphaFoldDB" id="A0A5M7BPP2"/>
<feature type="compositionally biased region" description="Basic and acidic residues" evidence="1">
    <location>
        <begin position="65"/>
        <end position="78"/>
    </location>
</feature>
<proteinExistence type="predicted"/>
<feature type="compositionally biased region" description="Basic and acidic residues" evidence="1">
    <location>
        <begin position="166"/>
        <end position="177"/>
    </location>
</feature>
<protein>
    <submittedName>
        <fullName evidence="2">Uncharacterized protein</fullName>
    </submittedName>
</protein>
<feature type="compositionally biased region" description="Low complexity" evidence="1">
    <location>
        <begin position="54"/>
        <end position="64"/>
    </location>
</feature>
<organism evidence="2 3">
    <name type="scientific">Saccharopolyspora hirsuta</name>
    <dbReference type="NCBI Taxonomy" id="1837"/>
    <lineage>
        <taxon>Bacteria</taxon>
        <taxon>Bacillati</taxon>
        <taxon>Actinomycetota</taxon>
        <taxon>Actinomycetes</taxon>
        <taxon>Pseudonocardiales</taxon>
        <taxon>Pseudonocardiaceae</taxon>
        <taxon>Saccharopolyspora</taxon>
    </lineage>
</organism>